<keyword evidence="5 7" id="KW-1133">Transmembrane helix</keyword>
<feature type="transmembrane region" description="Helical" evidence="7">
    <location>
        <begin position="162"/>
        <end position="185"/>
    </location>
</feature>
<dbReference type="Pfam" id="PF19300">
    <property type="entry name" value="BPD_transp_1_N"/>
    <property type="match status" value="1"/>
</dbReference>
<evidence type="ECO:0000313" key="10">
    <source>
        <dbReference type="EMBL" id="MDV6271054.1"/>
    </source>
</evidence>
<feature type="region of interest" description="Disordered" evidence="8">
    <location>
        <begin position="1"/>
        <end position="24"/>
    </location>
</feature>
<feature type="transmembrane region" description="Helical" evidence="7">
    <location>
        <begin position="308"/>
        <end position="334"/>
    </location>
</feature>
<keyword evidence="4 7" id="KW-0812">Transmembrane</keyword>
<dbReference type="PROSITE" id="PS50928">
    <property type="entry name" value="ABC_TM1"/>
    <property type="match status" value="1"/>
</dbReference>
<evidence type="ECO:0000256" key="1">
    <source>
        <dbReference type="ARBA" id="ARBA00004651"/>
    </source>
</evidence>
<comment type="similarity">
    <text evidence="7">Belongs to the binding-protein-dependent transport system permease family.</text>
</comment>
<dbReference type="InterPro" id="IPR045621">
    <property type="entry name" value="BPD_transp_1_N"/>
</dbReference>
<dbReference type="PANTHER" id="PTHR43163">
    <property type="entry name" value="DIPEPTIDE TRANSPORT SYSTEM PERMEASE PROTEIN DPPB-RELATED"/>
    <property type="match status" value="1"/>
</dbReference>
<evidence type="ECO:0000256" key="2">
    <source>
        <dbReference type="ARBA" id="ARBA00022448"/>
    </source>
</evidence>
<dbReference type="InterPro" id="IPR000515">
    <property type="entry name" value="MetI-like"/>
</dbReference>
<evidence type="ECO:0000256" key="7">
    <source>
        <dbReference type="RuleBase" id="RU363032"/>
    </source>
</evidence>
<gene>
    <name evidence="10" type="ORF">R3Q16_30975</name>
</gene>
<dbReference type="RefSeq" id="WP_317545517.1">
    <property type="nucleotide sequence ID" value="NZ_JAWLKB010000030.1"/>
</dbReference>
<evidence type="ECO:0000256" key="5">
    <source>
        <dbReference type="ARBA" id="ARBA00022989"/>
    </source>
</evidence>
<keyword evidence="11" id="KW-1185">Reference proteome</keyword>
<accession>A0ABU4C3Q7</accession>
<keyword evidence="2 7" id="KW-0813">Transport</keyword>
<dbReference type="InterPro" id="IPR035906">
    <property type="entry name" value="MetI-like_sf"/>
</dbReference>
<evidence type="ECO:0000256" key="4">
    <source>
        <dbReference type="ARBA" id="ARBA00022692"/>
    </source>
</evidence>
<evidence type="ECO:0000259" key="9">
    <source>
        <dbReference type="PROSITE" id="PS50928"/>
    </source>
</evidence>
<evidence type="ECO:0000256" key="8">
    <source>
        <dbReference type="SAM" id="MobiDB-lite"/>
    </source>
</evidence>
<feature type="domain" description="ABC transmembrane type-1" evidence="9">
    <location>
        <begin position="125"/>
        <end position="327"/>
    </location>
</feature>
<name>A0ABU4C3Q7_RHOGO</name>
<organism evidence="10 11">
    <name type="scientific">Rhodococcus globerulus</name>
    <dbReference type="NCBI Taxonomy" id="33008"/>
    <lineage>
        <taxon>Bacteria</taxon>
        <taxon>Bacillati</taxon>
        <taxon>Actinomycetota</taxon>
        <taxon>Actinomycetes</taxon>
        <taxon>Mycobacteriales</taxon>
        <taxon>Nocardiaceae</taxon>
        <taxon>Rhodococcus</taxon>
    </lineage>
</organism>
<evidence type="ECO:0000256" key="3">
    <source>
        <dbReference type="ARBA" id="ARBA00022475"/>
    </source>
</evidence>
<feature type="transmembrane region" description="Helical" evidence="7">
    <location>
        <begin position="131"/>
        <end position="150"/>
    </location>
</feature>
<feature type="transmembrane region" description="Helical" evidence="7">
    <location>
        <begin position="205"/>
        <end position="224"/>
    </location>
</feature>
<dbReference type="PANTHER" id="PTHR43163:SF6">
    <property type="entry name" value="DIPEPTIDE TRANSPORT SYSTEM PERMEASE PROTEIN DPPB-RELATED"/>
    <property type="match status" value="1"/>
</dbReference>
<dbReference type="EMBL" id="JAWLKB010000030">
    <property type="protein sequence ID" value="MDV6271054.1"/>
    <property type="molecule type" value="Genomic_DNA"/>
</dbReference>
<dbReference type="Proteomes" id="UP001185927">
    <property type="component" value="Unassembled WGS sequence"/>
</dbReference>
<evidence type="ECO:0000313" key="11">
    <source>
        <dbReference type="Proteomes" id="UP001185927"/>
    </source>
</evidence>
<dbReference type="SUPFAM" id="SSF161098">
    <property type="entry name" value="MetI-like"/>
    <property type="match status" value="1"/>
</dbReference>
<dbReference type="CDD" id="cd06261">
    <property type="entry name" value="TM_PBP2"/>
    <property type="match status" value="1"/>
</dbReference>
<keyword evidence="6 7" id="KW-0472">Membrane</keyword>
<proteinExistence type="inferred from homology"/>
<feature type="transmembrane region" description="Helical" evidence="7">
    <location>
        <begin position="33"/>
        <end position="55"/>
    </location>
</feature>
<evidence type="ECO:0000256" key="6">
    <source>
        <dbReference type="ARBA" id="ARBA00023136"/>
    </source>
</evidence>
<dbReference type="Pfam" id="PF00528">
    <property type="entry name" value="BPD_transp_1"/>
    <property type="match status" value="1"/>
</dbReference>
<reference evidence="10 11" key="1">
    <citation type="submission" date="2023-10" db="EMBL/GenBank/DDBJ databases">
        <title>Development of a sustainable strategy for remediation of hydrocarbon-contaminated territories based on the waste exchange concept.</title>
        <authorList>
            <person name="Krivoruchko A."/>
        </authorList>
    </citation>
    <scope>NUCLEOTIDE SEQUENCE [LARGE SCALE GENOMIC DNA]</scope>
    <source>
        <strain evidence="10 11">IEGM 1203</strain>
    </source>
</reference>
<feature type="transmembrane region" description="Helical" evidence="7">
    <location>
        <begin position="262"/>
        <end position="288"/>
    </location>
</feature>
<keyword evidence="3" id="KW-1003">Cell membrane</keyword>
<dbReference type="Gene3D" id="1.10.3720.10">
    <property type="entry name" value="MetI-like"/>
    <property type="match status" value="1"/>
</dbReference>
<protein>
    <submittedName>
        <fullName evidence="10">ABC transporter permease</fullName>
    </submittedName>
</protein>
<sequence length="343" mass="36780">MSVIEAVPDSDMPPKERESAPSSGRLRRIARTLLINAAQLGIVGLAATFLMFVLLRTIPGDPARTVSGPGGSVSPEQIARIRSELGLDKPVVVQYFDWLSAAARGDLGKSLVLNDSVTTLLSDRIVVTLQLGMYALAFALLVAVPLSVLASRFTSDRANRSVRLVGTLGIAVPSFWLALLLIIAFQNVLPTFGYSSLSDGISAHFQHMILPTIALGVGMSTLLFETTRASLIGTLNSDYVRTARSFGIPERRVYSRYALRNALLPTVTIAGLEMGALMGGALLVENAFAVPGMGRLLVQSVLARDYTVVQGCILVLVIVVVSVNLLMDVVYSLIDPRVRTDND</sequence>
<comment type="subcellular location">
    <subcellularLocation>
        <location evidence="1 7">Cell membrane</location>
        <topology evidence="1 7">Multi-pass membrane protein</topology>
    </subcellularLocation>
</comment>
<comment type="caution">
    <text evidence="10">The sequence shown here is derived from an EMBL/GenBank/DDBJ whole genome shotgun (WGS) entry which is preliminary data.</text>
</comment>